<evidence type="ECO:0000313" key="4">
    <source>
        <dbReference type="Proteomes" id="UP000316096"/>
    </source>
</evidence>
<dbReference type="EMBL" id="VFOZ01000001">
    <property type="protein sequence ID" value="TQL98408.1"/>
    <property type="molecule type" value="Genomic_DNA"/>
</dbReference>
<dbReference type="InterPro" id="IPR008979">
    <property type="entry name" value="Galactose-bd-like_sf"/>
</dbReference>
<evidence type="ECO:0000313" key="3">
    <source>
        <dbReference type="EMBL" id="TQL98408.1"/>
    </source>
</evidence>
<dbReference type="InterPro" id="IPR041342">
    <property type="entry name" value="CBM35"/>
</dbReference>
<evidence type="ECO:0000256" key="1">
    <source>
        <dbReference type="ARBA" id="ARBA00022729"/>
    </source>
</evidence>
<protein>
    <submittedName>
        <fullName evidence="3">Carbohydrate binding protein with CBM6 domain</fullName>
    </submittedName>
</protein>
<keyword evidence="4" id="KW-1185">Reference proteome</keyword>
<organism evidence="3 4">
    <name type="scientific">Actinoallomurus bryophytorum</name>
    <dbReference type="NCBI Taxonomy" id="1490222"/>
    <lineage>
        <taxon>Bacteria</taxon>
        <taxon>Bacillati</taxon>
        <taxon>Actinomycetota</taxon>
        <taxon>Actinomycetes</taxon>
        <taxon>Streptosporangiales</taxon>
        <taxon>Thermomonosporaceae</taxon>
        <taxon>Actinoallomurus</taxon>
    </lineage>
</organism>
<dbReference type="AlphaFoldDB" id="A0A543CMS0"/>
<dbReference type="InterPro" id="IPR006584">
    <property type="entry name" value="Cellulose-bd_IV"/>
</dbReference>
<sequence length="386" mass="41934">MAAIKRRGAAIKISALDDTAASLTAKKNLDKHGTNTYDPKFDVGDSQGTGEGGYKYFWEYNLENWFKVVPADMRFTLSGRPVIYEWSLADSFFTDQGGGHAAAMLNYAKQHAQSEFGVAPYFIVDNSWIKEDPAAQDVVDGVNDWFSMTSSSTLATFKGDTFGVLVPGYHTGAATDLSRDIPAAHGDTLRTGLANTVGKGALVTLVEGFSDWKENCALWRGRPGTYDATRYDYPNQMINILRQYARDPFQTGVRIEAEGADSTSDTTAGNLYKTYRDGDTDIQATTDGGPGWNVGSTAAGEWLQWKALPMSGTVTLKVRVATVSANSQIRFDVDGKTGPVTTLPSTGAWTTYQTVNAGTFTFAANSVHDVRITFLNGGVNLNYWTD</sequence>
<dbReference type="Proteomes" id="UP000316096">
    <property type="component" value="Unassembled WGS sequence"/>
</dbReference>
<dbReference type="SUPFAM" id="SSF49785">
    <property type="entry name" value="Galactose-binding domain-like"/>
    <property type="match status" value="1"/>
</dbReference>
<feature type="domain" description="CBM6" evidence="2">
    <location>
        <begin position="253"/>
        <end position="386"/>
    </location>
</feature>
<keyword evidence="1" id="KW-0732">Signal</keyword>
<dbReference type="GO" id="GO:0030246">
    <property type="term" value="F:carbohydrate binding"/>
    <property type="evidence" value="ECO:0007669"/>
    <property type="project" value="InterPro"/>
</dbReference>
<dbReference type="Pfam" id="PF16402">
    <property type="entry name" value="DUF5010"/>
    <property type="match status" value="1"/>
</dbReference>
<dbReference type="CDD" id="cd04080">
    <property type="entry name" value="CBM6_cellulase-like"/>
    <property type="match status" value="1"/>
</dbReference>
<dbReference type="InterPro" id="IPR005084">
    <property type="entry name" value="CBM6"/>
</dbReference>
<accession>A0A543CMS0</accession>
<dbReference type="PROSITE" id="PS51175">
    <property type="entry name" value="CBM6"/>
    <property type="match status" value="1"/>
</dbReference>
<dbReference type="Gene3D" id="2.60.120.260">
    <property type="entry name" value="Galactose-binding domain-like"/>
    <property type="match status" value="1"/>
</dbReference>
<reference evidence="3 4" key="1">
    <citation type="submission" date="2019-06" db="EMBL/GenBank/DDBJ databases">
        <title>Sequencing the genomes of 1000 actinobacteria strains.</title>
        <authorList>
            <person name="Klenk H.-P."/>
        </authorList>
    </citation>
    <scope>NUCLEOTIDE SEQUENCE [LARGE SCALE GENOMIC DNA]</scope>
    <source>
        <strain evidence="3 4">DSM 102200</strain>
    </source>
</reference>
<dbReference type="InterPro" id="IPR032178">
    <property type="entry name" value="DUF5010"/>
</dbReference>
<evidence type="ECO:0000259" key="2">
    <source>
        <dbReference type="PROSITE" id="PS51175"/>
    </source>
</evidence>
<comment type="caution">
    <text evidence="3">The sequence shown here is derived from an EMBL/GenBank/DDBJ whole genome shotgun (WGS) entry which is preliminary data.</text>
</comment>
<gene>
    <name evidence="3" type="ORF">FB559_4031</name>
</gene>
<dbReference type="Pfam" id="PF18099">
    <property type="entry name" value="CBM_35_2"/>
    <property type="match status" value="1"/>
</dbReference>
<name>A0A543CMS0_9ACTN</name>
<proteinExistence type="predicted"/>
<dbReference type="SMART" id="SM00606">
    <property type="entry name" value="CBD_IV"/>
    <property type="match status" value="1"/>
</dbReference>